<keyword evidence="1" id="KW-0472">Membrane</keyword>
<proteinExistence type="predicted"/>
<dbReference type="Proteomes" id="UP000570361">
    <property type="component" value="Unassembled WGS sequence"/>
</dbReference>
<protein>
    <submittedName>
        <fullName evidence="2">CHASE2 domain-containing sensor protein</fullName>
    </submittedName>
</protein>
<dbReference type="AlphaFoldDB" id="A0A7W5AVL3"/>
<gene>
    <name evidence="2" type="ORF">FHS18_001658</name>
</gene>
<feature type="transmembrane region" description="Helical" evidence="1">
    <location>
        <begin position="31"/>
        <end position="50"/>
    </location>
</feature>
<name>A0A7W5AVL3_9BACL</name>
<dbReference type="EMBL" id="JACHXK010000003">
    <property type="protein sequence ID" value="MBB3109595.1"/>
    <property type="molecule type" value="Genomic_DNA"/>
</dbReference>
<sequence length="80" mass="8689">MLKAAIIGLVALVIGVLTWKNRRSSGRSAEGLWSVGILAIGAVYAIGYSLRMPIPNPVDLISFVFHPVYKPIVDWLGIQV</sequence>
<keyword evidence="1" id="KW-0812">Transmembrane</keyword>
<keyword evidence="1" id="KW-1133">Transmembrane helix</keyword>
<evidence type="ECO:0000256" key="1">
    <source>
        <dbReference type="SAM" id="Phobius"/>
    </source>
</evidence>
<evidence type="ECO:0000313" key="3">
    <source>
        <dbReference type="Proteomes" id="UP000570361"/>
    </source>
</evidence>
<dbReference type="RefSeq" id="WP_183598862.1">
    <property type="nucleotide sequence ID" value="NZ_JACHXK010000003.1"/>
</dbReference>
<comment type="caution">
    <text evidence="2">The sequence shown here is derived from an EMBL/GenBank/DDBJ whole genome shotgun (WGS) entry which is preliminary data.</text>
</comment>
<organism evidence="2 3">
    <name type="scientific">Paenibacillus phyllosphaerae</name>
    <dbReference type="NCBI Taxonomy" id="274593"/>
    <lineage>
        <taxon>Bacteria</taxon>
        <taxon>Bacillati</taxon>
        <taxon>Bacillota</taxon>
        <taxon>Bacilli</taxon>
        <taxon>Bacillales</taxon>
        <taxon>Paenibacillaceae</taxon>
        <taxon>Paenibacillus</taxon>
    </lineage>
</organism>
<evidence type="ECO:0000313" key="2">
    <source>
        <dbReference type="EMBL" id="MBB3109595.1"/>
    </source>
</evidence>
<reference evidence="2 3" key="1">
    <citation type="submission" date="2020-08" db="EMBL/GenBank/DDBJ databases">
        <title>Genomic Encyclopedia of Type Strains, Phase III (KMG-III): the genomes of soil and plant-associated and newly described type strains.</title>
        <authorList>
            <person name="Whitman W."/>
        </authorList>
    </citation>
    <scope>NUCLEOTIDE SEQUENCE [LARGE SCALE GENOMIC DNA]</scope>
    <source>
        <strain evidence="2 3">CECT 5862</strain>
    </source>
</reference>
<keyword evidence="3" id="KW-1185">Reference proteome</keyword>
<accession>A0A7W5AVL3</accession>